<evidence type="ECO:0000256" key="1">
    <source>
        <dbReference type="SAM" id="MobiDB-lite"/>
    </source>
</evidence>
<dbReference type="EMBL" id="UZAH01026436">
    <property type="protein sequence ID" value="VDO80666.1"/>
    <property type="molecule type" value="Genomic_DNA"/>
</dbReference>
<dbReference type="Proteomes" id="UP000050761">
    <property type="component" value="Unassembled WGS sequence"/>
</dbReference>
<accession>A0A3P7XZN4</accession>
<dbReference type="Gene3D" id="3.30.420.10">
    <property type="entry name" value="Ribonuclease H-like superfamily/Ribonuclease H"/>
    <property type="match status" value="1"/>
</dbReference>
<gene>
    <name evidence="2" type="ORF">HPBE_LOCUS9428</name>
</gene>
<accession>A0A183FPA5</accession>
<dbReference type="OrthoDB" id="7951431at2759"/>
<protein>
    <submittedName>
        <fullName evidence="4">GLOBIN domain-containing protein</fullName>
    </submittedName>
</protein>
<dbReference type="WBParaSite" id="HPBE_0000942701-mRNA-1">
    <property type="protein sequence ID" value="HPBE_0000942701-mRNA-1"/>
    <property type="gene ID" value="HPBE_0000942701"/>
</dbReference>
<dbReference type="InterPro" id="IPR036397">
    <property type="entry name" value="RNaseH_sf"/>
</dbReference>
<evidence type="ECO:0000313" key="2">
    <source>
        <dbReference type="EMBL" id="VDO80666.1"/>
    </source>
</evidence>
<feature type="region of interest" description="Disordered" evidence="1">
    <location>
        <begin position="28"/>
        <end position="57"/>
    </location>
</feature>
<reference evidence="4" key="2">
    <citation type="submission" date="2019-09" db="UniProtKB">
        <authorList>
            <consortium name="WormBaseParasite"/>
        </authorList>
    </citation>
    <scope>IDENTIFICATION</scope>
</reference>
<name>A0A183FPA5_HELPZ</name>
<organism evidence="3 4">
    <name type="scientific">Heligmosomoides polygyrus</name>
    <name type="common">Parasitic roundworm</name>
    <dbReference type="NCBI Taxonomy" id="6339"/>
    <lineage>
        <taxon>Eukaryota</taxon>
        <taxon>Metazoa</taxon>
        <taxon>Ecdysozoa</taxon>
        <taxon>Nematoda</taxon>
        <taxon>Chromadorea</taxon>
        <taxon>Rhabditida</taxon>
        <taxon>Rhabditina</taxon>
        <taxon>Rhabditomorpha</taxon>
        <taxon>Strongyloidea</taxon>
        <taxon>Heligmosomidae</taxon>
        <taxon>Heligmosomoides</taxon>
    </lineage>
</organism>
<sequence>MDIMETSLRRIFHKWGLKTYKKTHVHTPGGQLSGFESDGLHGVGSSGSQSLRETSRPVDSLKEALQKAWDEFNAPYLRAAVGAFPKRLKACIDADGDTFESQCCV</sequence>
<proteinExistence type="predicted"/>
<reference evidence="2 3" key="1">
    <citation type="submission" date="2018-11" db="EMBL/GenBank/DDBJ databases">
        <authorList>
            <consortium name="Pathogen Informatics"/>
        </authorList>
    </citation>
    <scope>NUCLEOTIDE SEQUENCE [LARGE SCALE GENOMIC DNA]</scope>
</reference>
<evidence type="ECO:0000313" key="3">
    <source>
        <dbReference type="Proteomes" id="UP000050761"/>
    </source>
</evidence>
<keyword evidence="3" id="KW-1185">Reference proteome</keyword>
<dbReference type="GO" id="GO:0003676">
    <property type="term" value="F:nucleic acid binding"/>
    <property type="evidence" value="ECO:0007669"/>
    <property type="project" value="InterPro"/>
</dbReference>
<dbReference type="AlphaFoldDB" id="A0A183FPA5"/>
<evidence type="ECO:0000313" key="4">
    <source>
        <dbReference type="WBParaSite" id="HPBE_0000942701-mRNA-1"/>
    </source>
</evidence>